<evidence type="ECO:0000313" key="3">
    <source>
        <dbReference type="EMBL" id="AKB64916.1"/>
    </source>
</evidence>
<dbReference type="AlphaFoldDB" id="A0A0E3LUA2"/>
<evidence type="ECO:0000313" key="4">
    <source>
        <dbReference type="Proteomes" id="UP000033097"/>
    </source>
</evidence>
<evidence type="ECO:0000256" key="1">
    <source>
        <dbReference type="SAM" id="Coils"/>
    </source>
</evidence>
<dbReference type="InterPro" id="IPR018760">
    <property type="entry name" value="DUF2326"/>
</dbReference>
<feature type="coiled-coil region" evidence="1">
    <location>
        <begin position="196"/>
        <end position="223"/>
    </location>
</feature>
<dbReference type="Pfam" id="PF10088">
    <property type="entry name" value="DUF2326"/>
    <property type="match status" value="1"/>
</dbReference>
<dbReference type="EMBL" id="CP009512">
    <property type="protein sequence ID" value="AKB64916.1"/>
    <property type="molecule type" value="Genomic_DNA"/>
</dbReference>
<name>A0A0E3LUA2_METMZ</name>
<dbReference type="HOGENOM" id="CLU_456234_0_0_2"/>
<accession>A0A0E3LUA2</accession>
<proteinExistence type="predicted"/>
<sequence length="591" mass="69466">MKLRKIYSNDETQFHNVEFHNGLNVIIGEITDKSKTDKDTHNLGKTLLISLIDFLLLKQIPDKSKFFLTKGGFENQVFFAELELNNGQYLIIRRSVDHQSRISFKLSAHKMIDFETEILYDYENIPLEAAQEKLNKYLGFDVLPKWSYRKSVTYFLRSQHDYRDVFRLDKFKGKDKNWKPFMFDLLGFNSEVIKEKYELDDDISDLEKKIDTLKQEINIDINERDKVAGLLSIKLDEKEEISTKIDKFNFYESDEKVNTELVEDIDVKIQILNAQRYGLSAEIKKIEDSLSVPQSAIDLDKLKRLYSDADIYFSDQLTNDYESLLQFKDSITKERNKFLQENLAEFLSKYEALSLELKNLESQKERLLEYLTEKDSYFKFKELQKQLSSIEANIMQLQEKLNSIDKTSQYTKELEEKESEVENKSNEIQSSIDEQKHAEIRKIFNYIIKEILGVNALLSLKLNKNGNVEFEATIQNPESLAITDQDGGSTYRKMLCIAFDLSLLIYYANRSFYRFVYHDGSLEALDNRKKIRYISTVKKICADYNLQYILTVIDSDLPRDEYGNVIQFQENEICLKLHDRDDSGKLFKKSF</sequence>
<dbReference type="GeneID" id="24839407"/>
<dbReference type="PATRIC" id="fig|213585.10.peg.2180"/>
<evidence type="ECO:0000259" key="2">
    <source>
        <dbReference type="Pfam" id="PF10088"/>
    </source>
</evidence>
<reference evidence="3 4" key="1">
    <citation type="submission" date="2014-07" db="EMBL/GenBank/DDBJ databases">
        <title>Methanogenic archaea and the global carbon cycle.</title>
        <authorList>
            <person name="Henriksen J.R."/>
            <person name="Luke J."/>
            <person name="Reinhart S."/>
            <person name="Benedict M.N."/>
            <person name="Youngblut N.D."/>
            <person name="Metcalf M.E."/>
            <person name="Whitaker R.J."/>
            <person name="Metcalf W.W."/>
        </authorList>
    </citation>
    <scope>NUCLEOTIDE SEQUENCE [LARGE SCALE GENOMIC DNA]</scope>
    <source>
        <strain evidence="3 4">S-6</strain>
    </source>
</reference>
<feature type="domain" description="DUF2326" evidence="2">
    <location>
        <begin position="448"/>
        <end position="589"/>
    </location>
</feature>
<dbReference type="RefSeq" id="WP_048046482.1">
    <property type="nucleotide sequence ID" value="NZ_CP009512.1"/>
</dbReference>
<organism evidence="3 4">
    <name type="scientific">Methanosarcina mazei S-6</name>
    <dbReference type="NCBI Taxonomy" id="213585"/>
    <lineage>
        <taxon>Archaea</taxon>
        <taxon>Methanobacteriati</taxon>
        <taxon>Methanobacteriota</taxon>
        <taxon>Stenosarchaea group</taxon>
        <taxon>Methanomicrobia</taxon>
        <taxon>Methanosarcinales</taxon>
        <taxon>Methanosarcinaceae</taxon>
        <taxon>Methanosarcina</taxon>
    </lineage>
</organism>
<dbReference type="Proteomes" id="UP000033097">
    <property type="component" value="Chromosome"/>
</dbReference>
<dbReference type="Gene3D" id="3.40.50.300">
    <property type="entry name" value="P-loop containing nucleotide triphosphate hydrolases"/>
    <property type="match status" value="1"/>
</dbReference>
<gene>
    <name evidence="3" type="ORF">MSMAS_1720</name>
</gene>
<keyword evidence="1" id="KW-0175">Coiled coil</keyword>
<feature type="coiled-coil region" evidence="1">
    <location>
        <begin position="336"/>
        <end position="434"/>
    </location>
</feature>
<protein>
    <submittedName>
        <fullName evidence="3">ATPase involved in DNA repair</fullName>
    </submittedName>
</protein>
<dbReference type="KEGG" id="mmj:MSMAS_1720"/>
<dbReference type="InterPro" id="IPR027417">
    <property type="entry name" value="P-loop_NTPase"/>
</dbReference>